<dbReference type="EMBL" id="BMGL01000001">
    <property type="protein sequence ID" value="GGE04198.1"/>
    <property type="molecule type" value="Genomic_DNA"/>
</dbReference>
<keyword evidence="5" id="KW-1185">Reference proteome</keyword>
<dbReference type="Pfam" id="PF18962">
    <property type="entry name" value="Por_Secre_tail"/>
    <property type="match status" value="1"/>
</dbReference>
<proteinExistence type="predicted"/>
<feature type="chain" id="PRO_5037838855" description="Secretion system C-terminal sorting domain-containing protein" evidence="2">
    <location>
        <begin position="19"/>
        <end position="306"/>
    </location>
</feature>
<comment type="caution">
    <text evidence="4">The sequence shown here is derived from an EMBL/GenBank/DDBJ whole genome shotgun (WGS) entry which is preliminary data.</text>
</comment>
<evidence type="ECO:0000256" key="1">
    <source>
        <dbReference type="ARBA" id="ARBA00022729"/>
    </source>
</evidence>
<organism evidence="4 5">
    <name type="scientific">Psychroflexus salis</name>
    <dbReference type="NCBI Taxonomy" id="1526574"/>
    <lineage>
        <taxon>Bacteria</taxon>
        <taxon>Pseudomonadati</taxon>
        <taxon>Bacteroidota</taxon>
        <taxon>Flavobacteriia</taxon>
        <taxon>Flavobacteriales</taxon>
        <taxon>Flavobacteriaceae</taxon>
        <taxon>Psychroflexus</taxon>
    </lineage>
</organism>
<dbReference type="NCBIfam" id="TIGR04183">
    <property type="entry name" value="Por_Secre_tail"/>
    <property type="match status" value="1"/>
</dbReference>
<dbReference type="AlphaFoldDB" id="A0A917E6H1"/>
<dbReference type="Proteomes" id="UP000599688">
    <property type="component" value="Unassembled WGS sequence"/>
</dbReference>
<accession>A0A917E6H1</accession>
<protein>
    <recommendedName>
        <fullName evidence="3">Secretion system C-terminal sorting domain-containing protein</fullName>
    </recommendedName>
</protein>
<reference evidence="4 5" key="1">
    <citation type="journal article" date="2014" name="Int. J. Syst. Evol. Microbiol.">
        <title>Complete genome sequence of Corynebacterium casei LMG S-19264T (=DSM 44701T), isolated from a smear-ripened cheese.</title>
        <authorList>
            <consortium name="US DOE Joint Genome Institute (JGI-PGF)"/>
            <person name="Walter F."/>
            <person name="Albersmeier A."/>
            <person name="Kalinowski J."/>
            <person name="Ruckert C."/>
        </authorList>
    </citation>
    <scope>NUCLEOTIDE SEQUENCE [LARGE SCALE GENOMIC DNA]</scope>
    <source>
        <strain evidence="4 5">CGMCC 1.12925</strain>
    </source>
</reference>
<keyword evidence="1 2" id="KW-0732">Signal</keyword>
<gene>
    <name evidence="4" type="ORF">GCM10010831_02250</name>
</gene>
<feature type="domain" description="Secretion system C-terminal sorting" evidence="3">
    <location>
        <begin position="236"/>
        <end position="304"/>
    </location>
</feature>
<name>A0A917E6H1_9FLAO</name>
<evidence type="ECO:0000313" key="4">
    <source>
        <dbReference type="EMBL" id="GGE04198.1"/>
    </source>
</evidence>
<evidence type="ECO:0000259" key="3">
    <source>
        <dbReference type="Pfam" id="PF18962"/>
    </source>
</evidence>
<evidence type="ECO:0000256" key="2">
    <source>
        <dbReference type="SAM" id="SignalP"/>
    </source>
</evidence>
<dbReference type="InterPro" id="IPR026444">
    <property type="entry name" value="Secre_tail"/>
</dbReference>
<sequence length="306" mass="34682">MKKIFVIIFISVVSLTFAQNDCMQVDDTYSYAVSLNIDNVSPDFDKDDFINYVVSNDNISVEDEETLNTLITSVKKTVPPWEHNHYVSITSTESILSIITEITNSVGSYHCFITECEGDEGPFTYSAVISDYPEDGFDKDDLINLLSINDNISDDMISMLNQEIISVIKPFEFSSFIHLHLVIDIESNIKLFDILNEFTNTIEFHQCYYTCENEEDCLLGEDNLGIEGEELKKIMIYPNPTSNLLHIETSQIDITAIGIFDLQGKRVMQLNSAYLNGIDVSQLTNGIYFIKVSTSEGELVKKFVKK</sequence>
<evidence type="ECO:0000313" key="5">
    <source>
        <dbReference type="Proteomes" id="UP000599688"/>
    </source>
</evidence>
<feature type="signal peptide" evidence="2">
    <location>
        <begin position="1"/>
        <end position="18"/>
    </location>
</feature>
<dbReference type="RefSeq" id="WP_188404913.1">
    <property type="nucleotide sequence ID" value="NZ_BMGL01000001.1"/>
</dbReference>